<evidence type="ECO:0000259" key="3">
    <source>
        <dbReference type="PROSITE" id="PS50181"/>
    </source>
</evidence>
<keyword evidence="2" id="KW-0812">Transmembrane</keyword>
<reference evidence="4 5" key="1">
    <citation type="submission" date="2019-01" db="EMBL/GenBank/DDBJ databases">
        <title>Intercellular communication is required for trap formation in the nematode-trapping fungus Duddingtonia flagrans.</title>
        <authorList>
            <person name="Youssar L."/>
            <person name="Wernet V."/>
            <person name="Hensel N."/>
            <person name="Hildebrandt H.-G."/>
            <person name="Fischer R."/>
        </authorList>
    </citation>
    <scope>NUCLEOTIDE SEQUENCE [LARGE SCALE GENOMIC DNA]</scope>
    <source>
        <strain evidence="4 5">CBS H-5679</strain>
    </source>
</reference>
<dbReference type="InterPro" id="IPR036047">
    <property type="entry name" value="F-box-like_dom_sf"/>
</dbReference>
<dbReference type="EMBL" id="SAEB01000001">
    <property type="protein sequence ID" value="RVD89079.1"/>
    <property type="molecule type" value="Genomic_DNA"/>
</dbReference>
<protein>
    <recommendedName>
        <fullName evidence="3">F-box domain-containing protein</fullName>
    </recommendedName>
</protein>
<keyword evidence="2" id="KW-1133">Transmembrane helix</keyword>
<comment type="caution">
    <text evidence="4">The sequence shown here is derived from an EMBL/GenBank/DDBJ whole genome shotgun (WGS) entry which is preliminary data.</text>
</comment>
<dbReference type="InterPro" id="IPR001810">
    <property type="entry name" value="F-box_dom"/>
</dbReference>
<evidence type="ECO:0000256" key="2">
    <source>
        <dbReference type="SAM" id="Phobius"/>
    </source>
</evidence>
<sequence>MSKATTSQNNATAPRPPAPPSPKALPKPDLPPELTPFLERKGNIEAGMFVNIDTEETMIYPLQTNQRFPDLFALRKEQWAIRKAFVEMMLDRELSERYKISRLHNQITRSLKEDPDAIGRLSWLPSGVLFRIFNQLDPLSLLALAVTSTRFLKSTALHVRDVILPPHVGSWAGNRVQYVHLIVDSSLHIQRRGRTTSYIENHVNYQRWTKENRIIEPPRSFYLTLDYKRSRQAEKLLARVMEHVERFPARLAAVREFVNEIRYSDEFWLSFHREKKYWLHKTDNHALDSGEITIFDLHKWTSPNGPSRMDEDSLPSSVFRRREAWRIVPCEDNQDDILELAPLQRGERRQRMIEDIFLRDEGGRLSKIPREGTDLVLAYRSNPDSRRKFAQSKQCMKKALGARRLFMLLALCWAIKAGVFPELWYFITLGLWLLTGKEIEGGIVS</sequence>
<feature type="compositionally biased region" description="Polar residues" evidence="1">
    <location>
        <begin position="1"/>
        <end position="10"/>
    </location>
</feature>
<proteinExistence type="predicted"/>
<dbReference type="RefSeq" id="XP_067494623.1">
    <property type="nucleotide sequence ID" value="XM_067629563.1"/>
</dbReference>
<gene>
    <name evidence="4" type="ORF">DFL_000101</name>
</gene>
<dbReference type="PROSITE" id="PS50181">
    <property type="entry name" value="FBOX"/>
    <property type="match status" value="1"/>
</dbReference>
<dbReference type="GeneID" id="93582412"/>
<feature type="region of interest" description="Disordered" evidence="1">
    <location>
        <begin position="1"/>
        <end position="33"/>
    </location>
</feature>
<dbReference type="SUPFAM" id="SSF81383">
    <property type="entry name" value="F-box domain"/>
    <property type="match status" value="1"/>
</dbReference>
<feature type="transmembrane region" description="Helical" evidence="2">
    <location>
        <begin position="405"/>
        <end position="427"/>
    </location>
</feature>
<name>A0A437ACT4_ARTFL</name>
<feature type="domain" description="F-box" evidence="3">
    <location>
        <begin position="118"/>
        <end position="151"/>
    </location>
</feature>
<accession>A0A437ACT4</accession>
<dbReference type="AlphaFoldDB" id="A0A437ACT4"/>
<keyword evidence="2" id="KW-0472">Membrane</keyword>
<organism evidence="4 5">
    <name type="scientific">Arthrobotrys flagrans</name>
    <name type="common">Nematode-trapping fungus</name>
    <name type="synonym">Trichothecium flagrans</name>
    <dbReference type="NCBI Taxonomy" id="97331"/>
    <lineage>
        <taxon>Eukaryota</taxon>
        <taxon>Fungi</taxon>
        <taxon>Dikarya</taxon>
        <taxon>Ascomycota</taxon>
        <taxon>Pezizomycotina</taxon>
        <taxon>Orbiliomycetes</taxon>
        <taxon>Orbiliales</taxon>
        <taxon>Orbiliaceae</taxon>
        <taxon>Arthrobotrys</taxon>
    </lineage>
</organism>
<dbReference type="VEuPathDB" id="FungiDB:DFL_000101"/>
<dbReference type="CDD" id="cd09917">
    <property type="entry name" value="F-box_SF"/>
    <property type="match status" value="1"/>
</dbReference>
<evidence type="ECO:0000256" key="1">
    <source>
        <dbReference type="SAM" id="MobiDB-lite"/>
    </source>
</evidence>
<dbReference type="OrthoDB" id="5301131at2759"/>
<dbReference type="Proteomes" id="UP000283090">
    <property type="component" value="Unassembled WGS sequence"/>
</dbReference>
<evidence type="ECO:0000313" key="5">
    <source>
        <dbReference type="Proteomes" id="UP000283090"/>
    </source>
</evidence>
<dbReference type="Pfam" id="PF00646">
    <property type="entry name" value="F-box"/>
    <property type="match status" value="1"/>
</dbReference>
<evidence type="ECO:0000313" key="4">
    <source>
        <dbReference type="EMBL" id="RVD89079.1"/>
    </source>
</evidence>
<feature type="compositionally biased region" description="Pro residues" evidence="1">
    <location>
        <begin position="14"/>
        <end position="33"/>
    </location>
</feature>
<keyword evidence="5" id="KW-1185">Reference proteome</keyword>